<feature type="compositionally biased region" description="Basic residues" evidence="1">
    <location>
        <begin position="394"/>
        <end position="404"/>
    </location>
</feature>
<feature type="compositionally biased region" description="Polar residues" evidence="1">
    <location>
        <begin position="201"/>
        <end position="211"/>
    </location>
</feature>
<keyword evidence="3" id="KW-1185">Reference proteome</keyword>
<dbReference type="AlphaFoldDB" id="A0A7W3LM57"/>
<sequence>MATVRANIGTWPPFAKLWVDVPGVGDTYLTSRTGRGSMSGTVSVRRNGRYKVTVRGSIFNDTYATSTFTVRIPPARPSGLSTSVSGRNVTVRWNLGLEDDLTGYTVSGNGVTPASGGVGRFCSGTSCSATLKAGGNVSTASISVRAQRPSGTGGSVASGASIAKATFSNGDNGGSTPPPSSNVPSTPPGTTPPSQTPLTPFNNQSPVTLPSVQPPGSTPGFTYPAPQVLGTSAPKATNAAATDSLQWGKSIGIALILLVIAAHLGTWTRRLRVAQAGVSDKGMAARMARAGVGRKRVARQREQIARAEALAKTVGTSAKPGRSTKAAVKDAKAPGATRTAALAVKAGDTKTVSAAAKAPAAKPARRRPATLGRRQSGVEVRIAGKDGAQPAGGHRARKHRKSAK</sequence>
<proteinExistence type="predicted"/>
<accession>A0A7W3LM57</accession>
<dbReference type="GO" id="GO:0005975">
    <property type="term" value="P:carbohydrate metabolic process"/>
    <property type="evidence" value="ECO:0007669"/>
    <property type="project" value="UniProtKB-ARBA"/>
</dbReference>
<evidence type="ECO:0000256" key="1">
    <source>
        <dbReference type="SAM" id="MobiDB-lite"/>
    </source>
</evidence>
<dbReference type="InterPro" id="IPR013783">
    <property type="entry name" value="Ig-like_fold"/>
</dbReference>
<feature type="compositionally biased region" description="Pro residues" evidence="1">
    <location>
        <begin position="176"/>
        <end position="195"/>
    </location>
</feature>
<dbReference type="RefSeq" id="WP_182843023.1">
    <property type="nucleotide sequence ID" value="NZ_BAAALP010000022.1"/>
</dbReference>
<evidence type="ECO:0000313" key="2">
    <source>
        <dbReference type="EMBL" id="MBA8950648.1"/>
    </source>
</evidence>
<dbReference type="Proteomes" id="UP000572680">
    <property type="component" value="Unassembled WGS sequence"/>
</dbReference>
<gene>
    <name evidence="2" type="ORF">HNR61_002261</name>
</gene>
<reference evidence="2 3" key="1">
    <citation type="submission" date="2020-08" db="EMBL/GenBank/DDBJ databases">
        <title>Genomic Encyclopedia of Type Strains, Phase IV (KMG-IV): sequencing the most valuable type-strain genomes for metagenomic binning, comparative biology and taxonomic classification.</title>
        <authorList>
            <person name="Goeker M."/>
        </authorList>
    </citation>
    <scope>NUCLEOTIDE SEQUENCE [LARGE SCALE GENOMIC DNA]</scope>
    <source>
        <strain evidence="2 3">DSM 44197</strain>
    </source>
</reference>
<organism evidence="2 3">
    <name type="scientific">Actinomadura namibiensis</name>
    <dbReference type="NCBI Taxonomy" id="182080"/>
    <lineage>
        <taxon>Bacteria</taxon>
        <taxon>Bacillati</taxon>
        <taxon>Actinomycetota</taxon>
        <taxon>Actinomycetes</taxon>
        <taxon>Streptosporangiales</taxon>
        <taxon>Thermomonosporaceae</taxon>
        <taxon>Actinomadura</taxon>
    </lineage>
</organism>
<feature type="region of interest" description="Disordered" evidence="1">
    <location>
        <begin position="351"/>
        <end position="404"/>
    </location>
</feature>
<comment type="caution">
    <text evidence="2">The sequence shown here is derived from an EMBL/GenBank/DDBJ whole genome shotgun (WGS) entry which is preliminary data.</text>
</comment>
<feature type="region of interest" description="Disordered" evidence="1">
    <location>
        <begin position="165"/>
        <end position="226"/>
    </location>
</feature>
<dbReference type="Gene3D" id="2.60.40.10">
    <property type="entry name" value="Immunoglobulins"/>
    <property type="match status" value="1"/>
</dbReference>
<protein>
    <submittedName>
        <fullName evidence="2">Uncharacterized protein</fullName>
    </submittedName>
</protein>
<dbReference type="EMBL" id="JACJIA010000002">
    <property type="protein sequence ID" value="MBA8950648.1"/>
    <property type="molecule type" value="Genomic_DNA"/>
</dbReference>
<name>A0A7W3LM57_ACTNM</name>
<feature type="region of interest" description="Disordered" evidence="1">
    <location>
        <begin position="313"/>
        <end position="332"/>
    </location>
</feature>
<evidence type="ECO:0000313" key="3">
    <source>
        <dbReference type="Proteomes" id="UP000572680"/>
    </source>
</evidence>